<organism evidence="8 9">
    <name type="scientific">Eleusine coracana subsp. coracana</name>
    <dbReference type="NCBI Taxonomy" id="191504"/>
    <lineage>
        <taxon>Eukaryota</taxon>
        <taxon>Viridiplantae</taxon>
        <taxon>Streptophyta</taxon>
        <taxon>Embryophyta</taxon>
        <taxon>Tracheophyta</taxon>
        <taxon>Spermatophyta</taxon>
        <taxon>Magnoliopsida</taxon>
        <taxon>Liliopsida</taxon>
        <taxon>Poales</taxon>
        <taxon>Poaceae</taxon>
        <taxon>PACMAD clade</taxon>
        <taxon>Chloridoideae</taxon>
        <taxon>Cynodonteae</taxon>
        <taxon>Eleusininae</taxon>
        <taxon>Eleusine</taxon>
    </lineage>
</organism>
<proteinExistence type="predicted"/>
<dbReference type="PANTHER" id="PTHR46373:SF2">
    <property type="entry name" value="RWP-RK DOMAIN-CONTAINING PROTEIN"/>
    <property type="match status" value="1"/>
</dbReference>
<sequence>MFPPLAPPATGDPFYFDRLPPIPVDGAISDIDLEAFCGVDEHKPAPNADNTMIAPADLRCAGGQHDAGVDGDGEQKPMVAIADCYRPAGFDDMALVRHAEHHHHPEMQVATLPPMPRPLRMRRSSGNRSVTVAGKTRLDHIGLDEIRKYFYMPITKAAREMNVGLTVLKKRCRELGVARWPHRKMKSLRALILNVQEMGKGLSPAAVQRELEALETYCALMEEDPSIQLTDRTKKLRQACFKESYKRRRAASVNGVMDQIYNFGDAHQLTLQEASSTAGHSIQSGHFFSY</sequence>
<reference evidence="8" key="2">
    <citation type="submission" date="2021-12" db="EMBL/GenBank/DDBJ databases">
        <title>Resequencing data analysis of finger millet.</title>
        <authorList>
            <person name="Hatakeyama M."/>
            <person name="Aluri S."/>
            <person name="Balachadran M.T."/>
            <person name="Sivarajan S.R."/>
            <person name="Poveda L."/>
            <person name="Shimizu-Inatsugi R."/>
            <person name="Schlapbach R."/>
            <person name="Sreeman S.M."/>
            <person name="Shimizu K.K."/>
        </authorList>
    </citation>
    <scope>NUCLEOTIDE SEQUENCE</scope>
</reference>
<dbReference type="InterPro" id="IPR044607">
    <property type="entry name" value="RKD-like"/>
</dbReference>
<keyword evidence="2" id="KW-0805">Transcription regulation</keyword>
<dbReference type="EMBL" id="BQKI01000073">
    <property type="protein sequence ID" value="GJN18666.1"/>
    <property type="molecule type" value="Genomic_DNA"/>
</dbReference>
<comment type="caution">
    <text evidence="8">The sequence shown here is derived from an EMBL/GenBank/DDBJ whole genome shotgun (WGS) entry which is preliminary data.</text>
</comment>
<dbReference type="PROSITE" id="PS51519">
    <property type="entry name" value="RWP_RK"/>
    <property type="match status" value="1"/>
</dbReference>
<name>A0AAV5E800_ELECO</name>
<keyword evidence="9" id="KW-1185">Reference proteome</keyword>
<evidence type="ECO:0000256" key="1">
    <source>
        <dbReference type="ARBA" id="ARBA00004049"/>
    </source>
</evidence>
<evidence type="ECO:0000313" key="9">
    <source>
        <dbReference type="Proteomes" id="UP001054889"/>
    </source>
</evidence>
<evidence type="ECO:0000313" key="8">
    <source>
        <dbReference type="EMBL" id="GJN18666.1"/>
    </source>
</evidence>
<gene>
    <name evidence="8" type="primary">gb05849</name>
    <name evidence="8" type="ORF">PR202_gb05849</name>
</gene>
<evidence type="ECO:0000256" key="2">
    <source>
        <dbReference type="ARBA" id="ARBA00023015"/>
    </source>
</evidence>
<dbReference type="Pfam" id="PF02042">
    <property type="entry name" value="RWP-RK"/>
    <property type="match status" value="1"/>
</dbReference>
<accession>A0AAV5E800</accession>
<evidence type="ECO:0000256" key="6">
    <source>
        <dbReference type="ARBA" id="ARBA00023242"/>
    </source>
</evidence>
<feature type="domain" description="RWP-RK" evidence="7">
    <location>
        <begin position="128"/>
        <end position="209"/>
    </location>
</feature>
<protein>
    <recommendedName>
        <fullName evidence="7">RWP-RK domain-containing protein</fullName>
    </recommendedName>
</protein>
<dbReference type="Proteomes" id="UP001054889">
    <property type="component" value="Unassembled WGS sequence"/>
</dbReference>
<comment type="function">
    <text evidence="1">Putative transcription factor.</text>
</comment>
<keyword evidence="3" id="KW-0175">Coiled coil</keyword>
<dbReference type="PANTHER" id="PTHR46373">
    <property type="entry name" value="PROTEIN RKD4"/>
    <property type="match status" value="1"/>
</dbReference>
<evidence type="ECO:0000259" key="7">
    <source>
        <dbReference type="PROSITE" id="PS51519"/>
    </source>
</evidence>
<evidence type="ECO:0000256" key="4">
    <source>
        <dbReference type="ARBA" id="ARBA00023125"/>
    </source>
</evidence>
<dbReference type="GO" id="GO:0003700">
    <property type="term" value="F:DNA-binding transcription factor activity"/>
    <property type="evidence" value="ECO:0007669"/>
    <property type="project" value="InterPro"/>
</dbReference>
<reference evidence="8" key="1">
    <citation type="journal article" date="2018" name="DNA Res.">
        <title>Multiple hybrid de novo genome assembly of finger millet, an orphan allotetraploid crop.</title>
        <authorList>
            <person name="Hatakeyama M."/>
            <person name="Aluri S."/>
            <person name="Balachadran M.T."/>
            <person name="Sivarajan S.R."/>
            <person name="Patrignani A."/>
            <person name="Gruter S."/>
            <person name="Poveda L."/>
            <person name="Shimizu-Inatsugi R."/>
            <person name="Baeten J."/>
            <person name="Francoijs K.J."/>
            <person name="Nataraja K.N."/>
            <person name="Reddy Y.A.N."/>
            <person name="Phadnis S."/>
            <person name="Ravikumar R.L."/>
            <person name="Schlapbach R."/>
            <person name="Sreeman S.M."/>
            <person name="Shimizu K.K."/>
        </authorList>
    </citation>
    <scope>NUCLEOTIDE SEQUENCE</scope>
</reference>
<evidence type="ECO:0000256" key="5">
    <source>
        <dbReference type="ARBA" id="ARBA00023163"/>
    </source>
</evidence>
<dbReference type="InterPro" id="IPR003035">
    <property type="entry name" value="RWP-RK_dom"/>
</dbReference>
<dbReference type="GO" id="GO:0003677">
    <property type="term" value="F:DNA binding"/>
    <property type="evidence" value="ECO:0007669"/>
    <property type="project" value="UniProtKB-KW"/>
</dbReference>
<keyword evidence="4" id="KW-0238">DNA-binding</keyword>
<keyword evidence="5" id="KW-0804">Transcription</keyword>
<dbReference type="AlphaFoldDB" id="A0AAV5E800"/>
<evidence type="ECO:0000256" key="3">
    <source>
        <dbReference type="ARBA" id="ARBA00023054"/>
    </source>
</evidence>
<keyword evidence="6" id="KW-0539">Nucleus</keyword>